<sequence length="117" mass="13036">MFVSLVTETLLFFFFDWDPQFHGGFFRRNPVAGNWKDAEEEEEEEEKDDAGAPPEFGGRYAQSSAIVPRSAHADRRSVQEDDATGVSSNKNAVHCHVIAPLLGTYSYMLPDLAGRPS</sequence>
<organism evidence="2">
    <name type="scientific">Oryza brachyantha</name>
    <name type="common">malo sina</name>
    <dbReference type="NCBI Taxonomy" id="4533"/>
    <lineage>
        <taxon>Eukaryota</taxon>
        <taxon>Viridiplantae</taxon>
        <taxon>Streptophyta</taxon>
        <taxon>Embryophyta</taxon>
        <taxon>Tracheophyta</taxon>
        <taxon>Spermatophyta</taxon>
        <taxon>Magnoliopsida</taxon>
        <taxon>Liliopsida</taxon>
        <taxon>Poales</taxon>
        <taxon>Poaceae</taxon>
        <taxon>BOP clade</taxon>
        <taxon>Oryzoideae</taxon>
        <taxon>Oryzeae</taxon>
        <taxon>Oryzinae</taxon>
        <taxon>Oryza</taxon>
    </lineage>
</organism>
<evidence type="ECO:0000256" key="1">
    <source>
        <dbReference type="SAM" id="MobiDB-lite"/>
    </source>
</evidence>
<feature type="region of interest" description="Disordered" evidence="1">
    <location>
        <begin position="35"/>
        <end position="89"/>
    </location>
</feature>
<dbReference type="Proteomes" id="UP000006038">
    <property type="component" value="Chromosome 1"/>
</dbReference>
<keyword evidence="3" id="KW-1185">Reference proteome</keyword>
<dbReference type="EnsemblPlants" id="OB01G16010.1">
    <property type="protein sequence ID" value="OB01G16010.1"/>
    <property type="gene ID" value="OB01G16010"/>
</dbReference>
<protein>
    <submittedName>
        <fullName evidence="2">Uncharacterized protein</fullName>
    </submittedName>
</protein>
<evidence type="ECO:0000313" key="3">
    <source>
        <dbReference type="Proteomes" id="UP000006038"/>
    </source>
</evidence>
<dbReference type="HOGENOM" id="CLU_2088534_0_0_1"/>
<reference evidence="2" key="2">
    <citation type="submission" date="2013-04" db="UniProtKB">
        <authorList>
            <consortium name="EnsemblPlants"/>
        </authorList>
    </citation>
    <scope>IDENTIFICATION</scope>
</reference>
<proteinExistence type="predicted"/>
<evidence type="ECO:0000313" key="2">
    <source>
        <dbReference type="EnsemblPlants" id="OB01G16010.1"/>
    </source>
</evidence>
<accession>J3KX95</accession>
<dbReference type="Gramene" id="OB01G16010.1">
    <property type="protein sequence ID" value="OB01G16010.1"/>
    <property type="gene ID" value="OB01G16010"/>
</dbReference>
<name>J3KX95_ORYBR</name>
<dbReference type="AlphaFoldDB" id="J3KX95"/>
<reference evidence="2" key="1">
    <citation type="journal article" date="2013" name="Nat. Commun.">
        <title>Whole-genome sequencing of Oryza brachyantha reveals mechanisms underlying Oryza genome evolution.</title>
        <authorList>
            <person name="Chen J."/>
            <person name="Huang Q."/>
            <person name="Gao D."/>
            <person name="Wang J."/>
            <person name="Lang Y."/>
            <person name="Liu T."/>
            <person name="Li B."/>
            <person name="Bai Z."/>
            <person name="Luis Goicoechea J."/>
            <person name="Liang C."/>
            <person name="Chen C."/>
            <person name="Zhang W."/>
            <person name="Sun S."/>
            <person name="Liao Y."/>
            <person name="Zhang X."/>
            <person name="Yang L."/>
            <person name="Song C."/>
            <person name="Wang M."/>
            <person name="Shi J."/>
            <person name="Liu G."/>
            <person name="Liu J."/>
            <person name="Zhou H."/>
            <person name="Zhou W."/>
            <person name="Yu Q."/>
            <person name="An N."/>
            <person name="Chen Y."/>
            <person name="Cai Q."/>
            <person name="Wang B."/>
            <person name="Liu B."/>
            <person name="Min J."/>
            <person name="Huang Y."/>
            <person name="Wu H."/>
            <person name="Li Z."/>
            <person name="Zhang Y."/>
            <person name="Yin Y."/>
            <person name="Song W."/>
            <person name="Jiang J."/>
            <person name="Jackson S.A."/>
            <person name="Wing R.A."/>
            <person name="Wang J."/>
            <person name="Chen M."/>
        </authorList>
    </citation>
    <scope>NUCLEOTIDE SEQUENCE [LARGE SCALE GENOMIC DNA]</scope>
    <source>
        <strain evidence="2">cv. IRGC 101232</strain>
    </source>
</reference>
<feature type="compositionally biased region" description="Acidic residues" evidence="1">
    <location>
        <begin position="38"/>
        <end position="48"/>
    </location>
</feature>